<comment type="similarity">
    <text evidence="2">Belongs to the SRR1 family.</text>
</comment>
<reference evidence="7" key="1">
    <citation type="journal article" date="2023" name="PhytoFront">
        <title>Draft Genome Resources of Seven Strains of Tilletia horrida, Causal Agent of Kernel Smut of Rice.</title>
        <authorList>
            <person name="Khanal S."/>
            <person name="Antony Babu S."/>
            <person name="Zhou X.G."/>
        </authorList>
    </citation>
    <scope>NUCLEOTIDE SEQUENCE</scope>
    <source>
        <strain evidence="7">TX3</strain>
    </source>
</reference>
<evidence type="ECO:0000256" key="5">
    <source>
        <dbReference type="SAM" id="MobiDB-lite"/>
    </source>
</evidence>
<keyword evidence="4" id="KW-0378">Hydrolase</keyword>
<sequence length="456" mass="49736">MSEDAMHPVQLYVYDLSHGMARQLSLAMTGRFFEAIYHTGIIVHGQEYFFGQGIMVTAPGQSHHGQPLQIIELGQTAIDKETWLEMLSELRQRYTAATYHLLNFNCNTFSNEVSELLTGNPIPEKIRSLPQDFLATPLGQMFRPQIDSTFSHAPSAGGGFQAPRARKNRKPSAAALGAAQSEAAAASKILDDVVASATAGPSATEWAVAGPSSSRSAEWTLEKALETFLARKTIFDEPEVVEAAHARLDKVLEAGPASSRIPQRILCLGLGNIKSGAVPQLQLGFLLLLREHVAAKLDGFCAVEAYDPAFTEDDKELLQALGIDVLEENKRGAYKLSEPTLVYMPHVGRGLTERLLRANWTEEGLERLILCSNDLDAYVTHVAGQKLLAESPCIALIAPHLAREVLPRLPTSHPQHVFGALNDMAYQRFAPSSPPSADFWTPPAKPSRKAADPETV</sequence>
<dbReference type="PANTHER" id="PTHR28626">
    <property type="entry name" value="SRR1-LIKE PROTEIN"/>
    <property type="match status" value="1"/>
</dbReference>
<feature type="domain" description="PPPDE" evidence="6">
    <location>
        <begin position="7"/>
        <end position="147"/>
    </location>
</feature>
<accession>A0AAN6JP70</accession>
<evidence type="ECO:0000256" key="4">
    <source>
        <dbReference type="ARBA" id="ARBA00022801"/>
    </source>
</evidence>
<evidence type="ECO:0000256" key="3">
    <source>
        <dbReference type="ARBA" id="ARBA00022670"/>
    </source>
</evidence>
<evidence type="ECO:0000256" key="1">
    <source>
        <dbReference type="ARBA" id="ARBA00008140"/>
    </source>
</evidence>
<comment type="caution">
    <text evidence="7">The sequence shown here is derived from an EMBL/GenBank/DDBJ whole genome shotgun (WGS) entry which is preliminary data.</text>
</comment>
<dbReference type="Pfam" id="PF07985">
    <property type="entry name" value="SRR1"/>
    <property type="match status" value="1"/>
</dbReference>
<organism evidence="7 8">
    <name type="scientific">Tilletia horrida</name>
    <dbReference type="NCBI Taxonomy" id="155126"/>
    <lineage>
        <taxon>Eukaryota</taxon>
        <taxon>Fungi</taxon>
        <taxon>Dikarya</taxon>
        <taxon>Basidiomycota</taxon>
        <taxon>Ustilaginomycotina</taxon>
        <taxon>Exobasidiomycetes</taxon>
        <taxon>Tilletiales</taxon>
        <taxon>Tilletiaceae</taxon>
        <taxon>Tilletia</taxon>
    </lineage>
</organism>
<dbReference type="EMBL" id="JAPDMQ010000023">
    <property type="protein sequence ID" value="KAK0539870.1"/>
    <property type="molecule type" value="Genomic_DNA"/>
</dbReference>
<evidence type="ECO:0000259" key="6">
    <source>
        <dbReference type="PROSITE" id="PS51858"/>
    </source>
</evidence>
<dbReference type="GO" id="GO:0008233">
    <property type="term" value="F:peptidase activity"/>
    <property type="evidence" value="ECO:0007669"/>
    <property type="project" value="UniProtKB-KW"/>
</dbReference>
<feature type="region of interest" description="Disordered" evidence="5">
    <location>
        <begin position="432"/>
        <end position="456"/>
    </location>
</feature>
<dbReference type="InterPro" id="IPR012942">
    <property type="entry name" value="SRR1-like"/>
</dbReference>
<dbReference type="InterPro" id="IPR040044">
    <property type="entry name" value="SRR1L"/>
</dbReference>
<dbReference type="SMART" id="SM01179">
    <property type="entry name" value="DUF862"/>
    <property type="match status" value="1"/>
</dbReference>
<dbReference type="PANTHER" id="PTHR28626:SF3">
    <property type="entry name" value="SRR1-LIKE PROTEIN"/>
    <property type="match status" value="1"/>
</dbReference>
<evidence type="ECO:0000313" key="8">
    <source>
        <dbReference type="Proteomes" id="UP001176521"/>
    </source>
</evidence>
<protein>
    <recommendedName>
        <fullName evidence="6">PPPDE domain-containing protein</fullName>
    </recommendedName>
</protein>
<dbReference type="GO" id="GO:0005634">
    <property type="term" value="C:nucleus"/>
    <property type="evidence" value="ECO:0007669"/>
    <property type="project" value="TreeGrafter"/>
</dbReference>
<dbReference type="PROSITE" id="PS51858">
    <property type="entry name" value="PPPDE"/>
    <property type="match status" value="1"/>
</dbReference>
<dbReference type="AlphaFoldDB" id="A0AAN6JP70"/>
<keyword evidence="3" id="KW-0645">Protease</keyword>
<evidence type="ECO:0000256" key="2">
    <source>
        <dbReference type="ARBA" id="ARBA00009856"/>
    </source>
</evidence>
<dbReference type="GO" id="GO:0006508">
    <property type="term" value="P:proteolysis"/>
    <property type="evidence" value="ECO:0007669"/>
    <property type="project" value="UniProtKB-KW"/>
</dbReference>
<dbReference type="InterPro" id="IPR042266">
    <property type="entry name" value="PPPDE_sf"/>
</dbReference>
<evidence type="ECO:0000313" key="7">
    <source>
        <dbReference type="EMBL" id="KAK0539870.1"/>
    </source>
</evidence>
<name>A0AAN6JP70_9BASI</name>
<comment type="similarity">
    <text evidence="1">Belongs to the DeSI family.</text>
</comment>
<keyword evidence="8" id="KW-1185">Reference proteome</keyword>
<dbReference type="InterPro" id="IPR008580">
    <property type="entry name" value="PPPDE_dom"/>
</dbReference>
<dbReference type="Pfam" id="PF05903">
    <property type="entry name" value="Peptidase_C97"/>
    <property type="match status" value="1"/>
</dbReference>
<dbReference type="Proteomes" id="UP001176521">
    <property type="component" value="Unassembled WGS sequence"/>
</dbReference>
<proteinExistence type="inferred from homology"/>
<dbReference type="GO" id="GO:0005737">
    <property type="term" value="C:cytoplasm"/>
    <property type="evidence" value="ECO:0007669"/>
    <property type="project" value="TreeGrafter"/>
</dbReference>
<dbReference type="Gene3D" id="3.90.1720.30">
    <property type="entry name" value="PPPDE domains"/>
    <property type="match status" value="1"/>
</dbReference>
<gene>
    <name evidence="7" type="ORF">OC842_000754</name>
</gene>